<feature type="transmembrane region" description="Helical" evidence="1">
    <location>
        <begin position="20"/>
        <end position="43"/>
    </location>
</feature>
<dbReference type="AlphaFoldDB" id="A0A6J6R5U7"/>
<keyword evidence="1" id="KW-0472">Membrane</keyword>
<name>A0A6J6R5U7_9ZZZZ</name>
<reference evidence="2" key="1">
    <citation type="submission" date="2020-05" db="EMBL/GenBank/DDBJ databases">
        <authorList>
            <person name="Chiriac C."/>
            <person name="Salcher M."/>
            <person name="Ghai R."/>
            <person name="Kavagutti S V."/>
        </authorList>
    </citation>
    <scope>NUCLEOTIDE SEQUENCE</scope>
</reference>
<dbReference type="EMBL" id="CAEZXR010000218">
    <property type="protein sequence ID" value="CAB4717353.1"/>
    <property type="molecule type" value="Genomic_DNA"/>
</dbReference>
<organism evidence="2">
    <name type="scientific">freshwater metagenome</name>
    <dbReference type="NCBI Taxonomy" id="449393"/>
    <lineage>
        <taxon>unclassified sequences</taxon>
        <taxon>metagenomes</taxon>
        <taxon>ecological metagenomes</taxon>
    </lineage>
</organism>
<evidence type="ECO:0000313" key="2">
    <source>
        <dbReference type="EMBL" id="CAB4717353.1"/>
    </source>
</evidence>
<keyword evidence="1" id="KW-0812">Transmembrane</keyword>
<accession>A0A6J6R5U7</accession>
<gene>
    <name evidence="2" type="ORF">UFOPK2579_01767</name>
</gene>
<evidence type="ECO:0000256" key="1">
    <source>
        <dbReference type="SAM" id="Phobius"/>
    </source>
</evidence>
<sequence>MLASAALRVWMRTSTPLIGAPPVVVMVPPISEVVLLLSVALVPGRVLLAAITRSCAPAAVADSVKYSVS</sequence>
<proteinExistence type="predicted"/>
<protein>
    <submittedName>
        <fullName evidence="2">Unannotated protein</fullName>
    </submittedName>
</protein>
<keyword evidence="1" id="KW-1133">Transmembrane helix</keyword>